<organism evidence="2 3">
    <name type="scientific">Paramicrobacterium chengjingii</name>
    <dbReference type="NCBI Taxonomy" id="2769067"/>
    <lineage>
        <taxon>Bacteria</taxon>
        <taxon>Bacillati</taxon>
        <taxon>Actinomycetota</taxon>
        <taxon>Actinomycetes</taxon>
        <taxon>Micrococcales</taxon>
        <taxon>Microbacteriaceae</taxon>
        <taxon>Paramicrobacterium</taxon>
    </lineage>
</organism>
<dbReference type="EMBL" id="CP061169">
    <property type="protein sequence ID" value="QPZ37852.1"/>
    <property type="molecule type" value="Genomic_DNA"/>
</dbReference>
<evidence type="ECO:0000313" key="2">
    <source>
        <dbReference type="EMBL" id="QPZ37852.1"/>
    </source>
</evidence>
<name>A0ABX6YGD2_9MICO</name>
<dbReference type="InterPro" id="IPR029058">
    <property type="entry name" value="AB_hydrolase_fold"/>
</dbReference>
<gene>
    <name evidence="2" type="ORF">HCR76_13695</name>
</gene>
<accession>A0ABX6YGD2</accession>
<dbReference type="Gene3D" id="3.40.50.1820">
    <property type="entry name" value="alpha/beta hydrolase"/>
    <property type="match status" value="1"/>
</dbReference>
<evidence type="ECO:0000256" key="1">
    <source>
        <dbReference type="SAM" id="MobiDB-lite"/>
    </source>
</evidence>
<reference evidence="2 3" key="1">
    <citation type="submission" date="2020-12" db="EMBL/GenBank/DDBJ databases">
        <title>Microbacterium sp. HY060.</title>
        <authorList>
            <person name="Zhou J."/>
        </authorList>
    </citation>
    <scope>NUCLEOTIDE SEQUENCE [LARGE SCALE GENOMIC DNA]</scope>
    <source>
        <strain evidence="2 3">HY60</strain>
    </source>
</reference>
<dbReference type="SUPFAM" id="SSF53474">
    <property type="entry name" value="alpha/beta-Hydrolases"/>
    <property type="match status" value="1"/>
</dbReference>
<protein>
    <recommendedName>
        <fullName evidence="4">Alpha/beta hydrolase</fullName>
    </recommendedName>
</protein>
<evidence type="ECO:0000313" key="3">
    <source>
        <dbReference type="Proteomes" id="UP000662814"/>
    </source>
</evidence>
<feature type="compositionally biased region" description="Basic and acidic residues" evidence="1">
    <location>
        <begin position="490"/>
        <end position="517"/>
    </location>
</feature>
<dbReference type="Proteomes" id="UP000662814">
    <property type="component" value="Chromosome"/>
</dbReference>
<proteinExistence type="predicted"/>
<keyword evidence="3" id="KW-1185">Reference proteome</keyword>
<feature type="region of interest" description="Disordered" evidence="1">
    <location>
        <begin position="458"/>
        <end position="533"/>
    </location>
</feature>
<dbReference type="RefSeq" id="WP_166991554.1">
    <property type="nucleotide sequence ID" value="NZ_CP061169.1"/>
</dbReference>
<dbReference type="CDD" id="cd00741">
    <property type="entry name" value="Lipase"/>
    <property type="match status" value="1"/>
</dbReference>
<sequence length="533" mass="53654">MSITVGSPTMIDTDEISTLADELASFSLECGLASAEASAARVMTAPPNPSSRWSTAGPRIDRAADQLAAASDQAAAVSRALGASASLYLETESTVSGLFNLASSATGAVGGALFGHMLLPLVGATLIAGPGLVAMAVTPGGRQAFSRVKSVLGANITGWLGAHPEVARSPLAMFLVRGVVSGSDDSIKSALGMPPALSDLINDPMLSVPGAAVGLGALGVRAFSESAVSVTPGARSAVSAPTSIADLARRIPSSGAGSPQIRIEEYGNGDSWVVYVGGTVDMGVGGGDESFDMESNLALMADADGGGYRAVEQAMGDAGIEPDDSVTIVGHSQGGLIAERITQSGDYNVQTLVTFGAPSTGADLPDGVNAYAVEHSGDVVPALGGFTDGGERIVVTGDAPPGGDDWMSPHSMSGYEKTATQMDASFDPRFGPLHSALDDIDGGGARTDYRAVRIDEPIPHASGGAAGENAVPDDVASGTTGSHHAGGDGVLDRSEGSDEDALHESGRPDGEHVDRRGPQPSPLPLPDDAIRSS</sequence>
<evidence type="ECO:0008006" key="4">
    <source>
        <dbReference type="Google" id="ProtNLM"/>
    </source>
</evidence>